<keyword evidence="2" id="KW-0479">Metal-binding</keyword>
<dbReference type="AlphaFoldDB" id="A0A383AIT0"/>
<dbReference type="InterPro" id="IPR036069">
    <property type="entry name" value="DUF34/NIF3_sf"/>
</dbReference>
<sequence length="117" mass="12796">GLIASAFISRTEIKRRIYKLFPEGIKAIEKGSESSEKIAILTGNGASAVLEIKMLGIDTLITGELKQNHFNLAEESELNLYACGHYATETFGVCALAEEVAQKFSLAWEFIPTDCPL</sequence>
<name>A0A383AIT0_9ZZZZ</name>
<proteinExistence type="inferred from homology"/>
<feature type="non-terminal residue" evidence="3">
    <location>
        <position position="1"/>
    </location>
</feature>
<evidence type="ECO:0008006" key="4">
    <source>
        <dbReference type="Google" id="ProtNLM"/>
    </source>
</evidence>
<evidence type="ECO:0000256" key="1">
    <source>
        <dbReference type="ARBA" id="ARBA00006964"/>
    </source>
</evidence>
<dbReference type="SUPFAM" id="SSF102705">
    <property type="entry name" value="NIF3 (NGG1p interacting factor 3)-like"/>
    <property type="match status" value="1"/>
</dbReference>
<gene>
    <name evidence="3" type="ORF">METZ01_LOCUS460680</name>
</gene>
<dbReference type="InterPro" id="IPR002678">
    <property type="entry name" value="DUF34/NIF3"/>
</dbReference>
<organism evidence="3">
    <name type="scientific">marine metagenome</name>
    <dbReference type="NCBI Taxonomy" id="408172"/>
    <lineage>
        <taxon>unclassified sequences</taxon>
        <taxon>metagenomes</taxon>
        <taxon>ecological metagenomes</taxon>
    </lineage>
</organism>
<dbReference type="PANTHER" id="PTHR13799:SF14">
    <property type="entry name" value="GTP CYCLOHYDROLASE 1 TYPE 2 HOMOLOG"/>
    <property type="match status" value="1"/>
</dbReference>
<dbReference type="Pfam" id="PF01784">
    <property type="entry name" value="DUF34_NIF3"/>
    <property type="match status" value="1"/>
</dbReference>
<reference evidence="3" key="1">
    <citation type="submission" date="2018-05" db="EMBL/GenBank/DDBJ databases">
        <authorList>
            <person name="Lanie J.A."/>
            <person name="Ng W.-L."/>
            <person name="Kazmierczak K.M."/>
            <person name="Andrzejewski T.M."/>
            <person name="Davidsen T.M."/>
            <person name="Wayne K.J."/>
            <person name="Tettelin H."/>
            <person name="Glass J.I."/>
            <person name="Rusch D."/>
            <person name="Podicherti R."/>
            <person name="Tsui H.-C.T."/>
            <person name="Winkler M.E."/>
        </authorList>
    </citation>
    <scope>NUCLEOTIDE SEQUENCE</scope>
</reference>
<dbReference type="Gene3D" id="3.40.1390.30">
    <property type="entry name" value="NIF3 (NGG1p interacting factor 3)-like"/>
    <property type="match status" value="1"/>
</dbReference>
<evidence type="ECO:0000256" key="2">
    <source>
        <dbReference type="ARBA" id="ARBA00022723"/>
    </source>
</evidence>
<protein>
    <recommendedName>
        <fullName evidence="4">Nif3-like dinuclear metal center hexameric protein</fullName>
    </recommendedName>
</protein>
<dbReference type="PANTHER" id="PTHR13799">
    <property type="entry name" value="NGG1 INTERACTING FACTOR 3"/>
    <property type="match status" value="1"/>
</dbReference>
<dbReference type="EMBL" id="UINC01192601">
    <property type="protein sequence ID" value="SVE07826.1"/>
    <property type="molecule type" value="Genomic_DNA"/>
</dbReference>
<dbReference type="GO" id="GO:0005737">
    <property type="term" value="C:cytoplasm"/>
    <property type="evidence" value="ECO:0007669"/>
    <property type="project" value="TreeGrafter"/>
</dbReference>
<dbReference type="GO" id="GO:0046872">
    <property type="term" value="F:metal ion binding"/>
    <property type="evidence" value="ECO:0007669"/>
    <property type="project" value="UniProtKB-KW"/>
</dbReference>
<evidence type="ECO:0000313" key="3">
    <source>
        <dbReference type="EMBL" id="SVE07826.1"/>
    </source>
</evidence>
<comment type="similarity">
    <text evidence="1">Belongs to the GTP cyclohydrolase I type 2/NIF3 family.</text>
</comment>
<accession>A0A383AIT0</accession>